<evidence type="ECO:0000256" key="6">
    <source>
        <dbReference type="SAM" id="MobiDB-lite"/>
    </source>
</evidence>
<feature type="compositionally biased region" description="Polar residues" evidence="6">
    <location>
        <begin position="964"/>
        <end position="973"/>
    </location>
</feature>
<evidence type="ECO:0000256" key="3">
    <source>
        <dbReference type="ARBA" id="ARBA00022692"/>
    </source>
</evidence>
<feature type="transmembrane region" description="Helical" evidence="7">
    <location>
        <begin position="551"/>
        <end position="572"/>
    </location>
</feature>
<keyword evidence="4 7" id="KW-1133">Transmembrane helix</keyword>
<feature type="transmembrane region" description="Helical" evidence="7">
    <location>
        <begin position="231"/>
        <end position="250"/>
    </location>
</feature>
<feature type="transmembrane region" description="Helical" evidence="7">
    <location>
        <begin position="271"/>
        <end position="299"/>
    </location>
</feature>
<dbReference type="Gene3D" id="1.20.1640.10">
    <property type="entry name" value="Multidrug efflux transporter AcrB transmembrane domain"/>
    <property type="match status" value="2"/>
</dbReference>
<dbReference type="PROSITE" id="PS50156">
    <property type="entry name" value="SSD"/>
    <property type="match status" value="1"/>
</dbReference>
<feature type="transmembrane region" description="Helical" evidence="7">
    <location>
        <begin position="524"/>
        <end position="544"/>
    </location>
</feature>
<dbReference type="Proteomes" id="UP001597492">
    <property type="component" value="Unassembled WGS sequence"/>
</dbReference>
<protein>
    <submittedName>
        <fullName evidence="9">MMPL family transporter</fullName>
    </submittedName>
</protein>
<gene>
    <name evidence="9" type="ORF">ACFSW7_12190</name>
</gene>
<dbReference type="SUPFAM" id="SSF82866">
    <property type="entry name" value="Multidrug efflux transporter AcrB transmembrane domain"/>
    <property type="match status" value="2"/>
</dbReference>
<reference evidence="10" key="1">
    <citation type="journal article" date="2019" name="Int. J. Syst. Evol. Microbiol.">
        <title>The Global Catalogue of Microorganisms (GCM) 10K type strain sequencing project: providing services to taxonomists for standard genome sequencing and annotation.</title>
        <authorList>
            <consortium name="The Broad Institute Genomics Platform"/>
            <consortium name="The Broad Institute Genome Sequencing Center for Infectious Disease"/>
            <person name="Wu L."/>
            <person name="Ma J."/>
        </authorList>
    </citation>
    <scope>NUCLEOTIDE SEQUENCE [LARGE SCALE GENOMIC DNA]</scope>
    <source>
        <strain evidence="10">TISTR 1514</strain>
    </source>
</reference>
<evidence type="ECO:0000256" key="4">
    <source>
        <dbReference type="ARBA" id="ARBA00022989"/>
    </source>
</evidence>
<feature type="transmembrane region" description="Helical" evidence="7">
    <location>
        <begin position="636"/>
        <end position="655"/>
    </location>
</feature>
<accession>A0ABW5V0A6</accession>
<evidence type="ECO:0000256" key="7">
    <source>
        <dbReference type="SAM" id="Phobius"/>
    </source>
</evidence>
<keyword evidence="2" id="KW-1003">Cell membrane</keyword>
<feature type="transmembrane region" description="Helical" evidence="7">
    <location>
        <begin position="305"/>
        <end position="330"/>
    </location>
</feature>
<keyword evidence="10" id="KW-1185">Reference proteome</keyword>
<evidence type="ECO:0000313" key="9">
    <source>
        <dbReference type="EMBL" id="MFD2759135.1"/>
    </source>
</evidence>
<feature type="transmembrane region" description="Helical" evidence="7">
    <location>
        <begin position="20"/>
        <end position="38"/>
    </location>
</feature>
<comment type="subcellular location">
    <subcellularLocation>
        <location evidence="1">Cell membrane</location>
        <topology evidence="1">Multi-pass membrane protein</topology>
    </subcellularLocation>
</comment>
<organism evidence="9 10">
    <name type="scientific">Gulosibacter faecalis</name>
    <dbReference type="NCBI Taxonomy" id="272240"/>
    <lineage>
        <taxon>Bacteria</taxon>
        <taxon>Bacillati</taxon>
        <taxon>Actinomycetota</taxon>
        <taxon>Actinomycetes</taxon>
        <taxon>Micrococcales</taxon>
        <taxon>Microbacteriaceae</taxon>
        <taxon>Gulosibacter</taxon>
    </lineage>
</organism>
<dbReference type="EMBL" id="JBHUNE010000009">
    <property type="protein sequence ID" value="MFD2759135.1"/>
    <property type="molecule type" value="Genomic_DNA"/>
</dbReference>
<feature type="transmembrane region" description="Helical" evidence="7">
    <location>
        <begin position="206"/>
        <end position="225"/>
    </location>
</feature>
<feature type="transmembrane region" description="Helical" evidence="7">
    <location>
        <begin position="361"/>
        <end position="385"/>
    </location>
</feature>
<dbReference type="PANTHER" id="PTHR33406">
    <property type="entry name" value="MEMBRANE PROTEIN MJ1562-RELATED"/>
    <property type="match status" value="1"/>
</dbReference>
<proteinExistence type="predicted"/>
<comment type="caution">
    <text evidence="9">The sequence shown here is derived from an EMBL/GenBank/DDBJ whole genome shotgun (WGS) entry which is preliminary data.</text>
</comment>
<feature type="transmembrane region" description="Helical" evidence="7">
    <location>
        <begin position="661"/>
        <end position="680"/>
    </location>
</feature>
<feature type="transmembrane region" description="Helical" evidence="7">
    <location>
        <begin position="179"/>
        <end position="199"/>
    </location>
</feature>
<feature type="domain" description="SSD" evidence="8">
    <location>
        <begin position="181"/>
        <end position="328"/>
    </location>
</feature>
<evidence type="ECO:0000313" key="10">
    <source>
        <dbReference type="Proteomes" id="UP001597492"/>
    </source>
</evidence>
<name>A0ABW5V0A6_9MICO</name>
<keyword evidence="5 7" id="KW-0472">Membrane</keyword>
<evidence type="ECO:0000259" key="8">
    <source>
        <dbReference type="PROSITE" id="PS50156"/>
    </source>
</evidence>
<evidence type="ECO:0000256" key="1">
    <source>
        <dbReference type="ARBA" id="ARBA00004651"/>
    </source>
</evidence>
<dbReference type="RefSeq" id="WP_019618650.1">
    <property type="nucleotide sequence ID" value="NZ_JBHUNE010000009.1"/>
</dbReference>
<dbReference type="PANTHER" id="PTHR33406:SF13">
    <property type="entry name" value="MEMBRANE PROTEIN YDFJ"/>
    <property type="match status" value="1"/>
</dbReference>
<dbReference type="InterPro" id="IPR000731">
    <property type="entry name" value="SSD"/>
</dbReference>
<sequence>MALLLYRIGRFSFRHAWQVLVSWLVVLAAALGLGLGLGGQMNESFAIPGTESQDALDRLGEVFPEVAGLSAQVVIETDDGSTIDDHRDEIADVAEQISDLEHVVQALDPYSDYATGTLSDDGEAAIIQVQFDSEMMDEIGTDKESIVDIAESLEGDGMRVEFGGTLYQDIEYGLTVTEAIGVLFAAIVLIVTFGSVLAAGLPLASAIVAVGVTMGALLFVTRFIVVSNASPLLAVMIGIAVGIDYALFILSRHRNQLARGMAVEESAATAVGTSGSAVTFAAATVMVALLGLLIVGIPFLSVMGVAAAAGVFMALLAALTLLPAFFGLAGERLRPKEGSRVWRRETGANEKPTMGRRWVRLVLRAPIVFVILVIGALGITAVPALHMETSLPSGKNEAEGNTAREAYDMITDHFGEGSNGPMLVMLDITQVDNDSLLDDLDAIRDRVAAVPGVERVGDALPNPTVDSAILQVIPTTGPADPATTDTVASIRALAAGIEEDYGAVSSVTGSTAVQIDITDRLNGALLPFAGVVVGLSFLLLALVFRSILVPLKAAVSFLLSAFAAFGVVVLVFQDGVLGTFMGIVPGPIISFLPIILLAIVFGLAMDYEVFLVSGMREAHVHGHAPKRAIEEGFSSAARVVTAAALIMFFVFIAFVPEGAGVIKVIALGLAAGIFFDAFLVRMTLVPALMALFGKHAWQLPRWLDRAMPDLDIEGEQLREYRDRAKWAEAHDAAVAFEDLVVGTERAHLAPVTADLPAGGVLVVRGEVAERSLFAATIAGRIDPYAGRVQVLGRTLPGDGGALISRVAIANLGDPDDRARELTIGQLIGRHGAFGRATLRTELPAEQVETVIDDLEAALRVVGWRGPRLTAATRVTQLDALGRAVVLAGAAIVELPELLVLEAGALGLDSDASDRLARALQAVQQLVRRDVAIVLACGPAFDRSQLDELGRPVRVIDLPPASTKLAHTQNSSAELTPAVADTTGRKEMH</sequence>
<dbReference type="Gene3D" id="3.40.50.300">
    <property type="entry name" value="P-loop containing nucleotide triphosphate hydrolases"/>
    <property type="match status" value="1"/>
</dbReference>
<keyword evidence="3 7" id="KW-0812">Transmembrane</keyword>
<feature type="region of interest" description="Disordered" evidence="6">
    <location>
        <begin position="964"/>
        <end position="988"/>
    </location>
</feature>
<feature type="transmembrane region" description="Helical" evidence="7">
    <location>
        <begin position="584"/>
        <end position="605"/>
    </location>
</feature>
<dbReference type="Pfam" id="PF03176">
    <property type="entry name" value="MMPL"/>
    <property type="match status" value="2"/>
</dbReference>
<dbReference type="InterPro" id="IPR050545">
    <property type="entry name" value="Mycobact_MmpL"/>
</dbReference>
<dbReference type="InterPro" id="IPR027417">
    <property type="entry name" value="P-loop_NTPase"/>
</dbReference>
<evidence type="ECO:0000256" key="2">
    <source>
        <dbReference type="ARBA" id="ARBA00022475"/>
    </source>
</evidence>
<dbReference type="InterPro" id="IPR004869">
    <property type="entry name" value="MMPL_dom"/>
</dbReference>
<evidence type="ECO:0000256" key="5">
    <source>
        <dbReference type="ARBA" id="ARBA00023136"/>
    </source>
</evidence>